<comment type="caution">
    <text evidence="4">The sequence shown here is derived from an EMBL/GenBank/DDBJ whole genome shotgun (WGS) entry which is preliminary data.</text>
</comment>
<feature type="domain" description="Enoyl reductase (ER)" evidence="3">
    <location>
        <begin position="11"/>
        <end position="323"/>
    </location>
</feature>
<dbReference type="Gene3D" id="3.40.50.720">
    <property type="entry name" value="NAD(P)-binding Rossmann-like Domain"/>
    <property type="match status" value="1"/>
</dbReference>
<keyword evidence="2" id="KW-0560">Oxidoreductase</keyword>
<dbReference type="Pfam" id="PF08240">
    <property type="entry name" value="ADH_N"/>
    <property type="match status" value="1"/>
</dbReference>
<dbReference type="PROSITE" id="PS01162">
    <property type="entry name" value="QOR_ZETA_CRYSTAL"/>
    <property type="match status" value="1"/>
</dbReference>
<dbReference type="EMBL" id="SPMZ01000031">
    <property type="protein sequence ID" value="NMQ19774.1"/>
    <property type="molecule type" value="Genomic_DNA"/>
</dbReference>
<dbReference type="PANTHER" id="PTHR48106">
    <property type="entry name" value="QUINONE OXIDOREDUCTASE PIG3-RELATED"/>
    <property type="match status" value="1"/>
</dbReference>
<dbReference type="Pfam" id="PF00107">
    <property type="entry name" value="ADH_zinc_N"/>
    <property type="match status" value="1"/>
</dbReference>
<dbReference type="SMART" id="SM00829">
    <property type="entry name" value="PKS_ER"/>
    <property type="match status" value="1"/>
</dbReference>
<sequence length="325" mass="34851">MSKAIRIHEHGGPEVLRWEEVEVGEPGPGQLRVRHGAVGLNYIDVYHRTGLYPLPSLPWTLGMEGAGQVEAVGDGVTEFKPGDRIAYASPPVGAYAEVRLIPADRVVALPDAIDDRTAAAMMLQGMTAQYLLRRTYRVQAGDAILLHAAAGGVGLIASQWARHLGATVIGTVGNDEKAELARAHGCHHVIVYNRENFTERVREITGGQGVAAVYDSVGKDTFMGSLDCLRPLGMMVSFGNASGPVPPFEPGILAAKGSLFFTRPTLMTYTAQRADLLASASELFEVVSSGAVRIEVRQTYPLAETARAHRDLEARQTTGSTVLLP</sequence>
<dbReference type="SUPFAM" id="SSF51735">
    <property type="entry name" value="NAD(P)-binding Rossmann-fold domains"/>
    <property type="match status" value="1"/>
</dbReference>
<keyword evidence="1" id="KW-0521">NADP</keyword>
<evidence type="ECO:0000313" key="4">
    <source>
        <dbReference type="EMBL" id="NMQ19774.1"/>
    </source>
</evidence>
<dbReference type="InterPro" id="IPR047618">
    <property type="entry name" value="QOR-like"/>
</dbReference>
<dbReference type="InterPro" id="IPR013154">
    <property type="entry name" value="ADH-like_N"/>
</dbReference>
<dbReference type="PANTHER" id="PTHR48106:SF13">
    <property type="entry name" value="QUINONE OXIDOREDUCTASE-RELATED"/>
    <property type="match status" value="1"/>
</dbReference>
<proteinExistence type="predicted"/>
<protein>
    <submittedName>
        <fullName evidence="4">Quinone oxidoreductase</fullName>
    </submittedName>
</protein>
<dbReference type="SUPFAM" id="SSF50129">
    <property type="entry name" value="GroES-like"/>
    <property type="match status" value="1"/>
</dbReference>
<dbReference type="InterPro" id="IPR020843">
    <property type="entry name" value="ER"/>
</dbReference>
<dbReference type="RefSeq" id="WP_169249036.1">
    <property type="nucleotide sequence ID" value="NZ_SPMZ01000031.1"/>
</dbReference>
<dbReference type="CDD" id="cd05286">
    <property type="entry name" value="QOR2"/>
    <property type="match status" value="1"/>
</dbReference>
<dbReference type="InterPro" id="IPR036291">
    <property type="entry name" value="NAD(P)-bd_dom_sf"/>
</dbReference>
<dbReference type="Proteomes" id="UP000760480">
    <property type="component" value="Unassembled WGS sequence"/>
</dbReference>
<dbReference type="Gene3D" id="3.90.180.10">
    <property type="entry name" value="Medium-chain alcohol dehydrogenases, catalytic domain"/>
    <property type="match status" value="1"/>
</dbReference>
<dbReference type="InterPro" id="IPR002364">
    <property type="entry name" value="Quin_OxRdtase/zeta-crystal_CS"/>
</dbReference>
<accession>A0ABX1TMI9</accession>
<evidence type="ECO:0000313" key="5">
    <source>
        <dbReference type="Proteomes" id="UP000760480"/>
    </source>
</evidence>
<evidence type="ECO:0000256" key="2">
    <source>
        <dbReference type="ARBA" id="ARBA00023002"/>
    </source>
</evidence>
<keyword evidence="5" id="KW-1185">Reference proteome</keyword>
<gene>
    <name evidence="4" type="ORF">E4P82_11535</name>
</gene>
<name>A0ABX1TMI9_9GAMM</name>
<dbReference type="InterPro" id="IPR011032">
    <property type="entry name" value="GroES-like_sf"/>
</dbReference>
<reference evidence="4 5" key="1">
    <citation type="submission" date="2019-03" db="EMBL/GenBank/DDBJ databases">
        <title>Metabolic reconstructions from genomes of highly enriched 'Candidatus Accumulibacter' and 'Candidatus Competibacter' bioreactor populations.</title>
        <authorList>
            <person name="Annavajhala M.K."/>
            <person name="Welles L."/>
            <person name="Abbas B."/>
            <person name="Sorokin D."/>
            <person name="Park H."/>
            <person name="Van Loosdrecht M."/>
            <person name="Chandran K."/>
        </authorList>
    </citation>
    <scope>NUCLEOTIDE SEQUENCE [LARGE SCALE GENOMIC DNA]</scope>
    <source>
        <strain evidence="4 5">SBR_G</strain>
    </source>
</reference>
<dbReference type="InterPro" id="IPR013149">
    <property type="entry name" value="ADH-like_C"/>
</dbReference>
<organism evidence="4 5">
    <name type="scientific">Candidatus Competibacter phosphatis</name>
    <dbReference type="NCBI Taxonomy" id="221280"/>
    <lineage>
        <taxon>Bacteria</taxon>
        <taxon>Pseudomonadati</taxon>
        <taxon>Pseudomonadota</taxon>
        <taxon>Gammaproteobacteria</taxon>
        <taxon>Candidatus Competibacteraceae</taxon>
        <taxon>Candidatus Competibacter</taxon>
    </lineage>
</organism>
<evidence type="ECO:0000259" key="3">
    <source>
        <dbReference type="SMART" id="SM00829"/>
    </source>
</evidence>
<evidence type="ECO:0000256" key="1">
    <source>
        <dbReference type="ARBA" id="ARBA00022857"/>
    </source>
</evidence>
<dbReference type="NCBIfam" id="NF008024">
    <property type="entry name" value="PRK10754.1"/>
    <property type="match status" value="1"/>
</dbReference>